<dbReference type="InterPro" id="IPR054189">
    <property type="entry name" value="DUF6894"/>
</dbReference>
<evidence type="ECO:0000259" key="1">
    <source>
        <dbReference type="Pfam" id="PF21834"/>
    </source>
</evidence>
<sequence length="78" mass="8754">MNRFYFHIVDGQFVRDEEGQEFPGLEEAKAEAIAAARSIMREAIWAGRLPLNEGIQITDGNGTVLMTVPFRDAITIEE</sequence>
<dbReference type="RefSeq" id="WP_157026220.1">
    <property type="nucleotide sequence ID" value="NZ_WQMS01000006.1"/>
</dbReference>
<dbReference type="Proteomes" id="UP000441389">
    <property type="component" value="Unassembled WGS sequence"/>
</dbReference>
<gene>
    <name evidence="2" type="ORF">GON01_04805</name>
</gene>
<evidence type="ECO:0000313" key="3">
    <source>
        <dbReference type="Proteomes" id="UP000441389"/>
    </source>
</evidence>
<name>A0A6I4IYH0_9SPHN</name>
<reference evidence="2 3" key="1">
    <citation type="submission" date="2019-12" db="EMBL/GenBank/DDBJ databases">
        <authorList>
            <person name="Huq M.A."/>
        </authorList>
    </citation>
    <scope>NUCLEOTIDE SEQUENCE [LARGE SCALE GENOMIC DNA]</scope>
    <source>
        <strain evidence="2 3">MAH-20</strain>
    </source>
</reference>
<comment type="caution">
    <text evidence="2">The sequence shown here is derived from an EMBL/GenBank/DDBJ whole genome shotgun (WGS) entry which is preliminary data.</text>
</comment>
<feature type="domain" description="DUF6894" evidence="1">
    <location>
        <begin position="3"/>
        <end position="71"/>
    </location>
</feature>
<keyword evidence="3" id="KW-1185">Reference proteome</keyword>
<dbReference type="Pfam" id="PF21834">
    <property type="entry name" value="DUF6894"/>
    <property type="match status" value="1"/>
</dbReference>
<dbReference type="AlphaFoldDB" id="A0A6I4IYH0"/>
<accession>A0A6I4IYH0</accession>
<protein>
    <recommendedName>
        <fullName evidence="1">DUF6894 domain-containing protein</fullName>
    </recommendedName>
</protein>
<dbReference type="EMBL" id="WQMS01000006">
    <property type="protein sequence ID" value="MVO77259.1"/>
    <property type="molecule type" value="Genomic_DNA"/>
</dbReference>
<evidence type="ECO:0000313" key="2">
    <source>
        <dbReference type="EMBL" id="MVO77259.1"/>
    </source>
</evidence>
<organism evidence="2 3">
    <name type="scientific">Sphingomonas horti</name>
    <dbReference type="NCBI Taxonomy" id="2682842"/>
    <lineage>
        <taxon>Bacteria</taxon>
        <taxon>Pseudomonadati</taxon>
        <taxon>Pseudomonadota</taxon>
        <taxon>Alphaproteobacteria</taxon>
        <taxon>Sphingomonadales</taxon>
        <taxon>Sphingomonadaceae</taxon>
        <taxon>Sphingomonas</taxon>
    </lineage>
</organism>
<proteinExistence type="predicted"/>